<sequence length="75" mass="7981">MEEDITLALEQESTMLTPSTQQGDASGGSSPGQPPVEPITERKASDVTSGLIQMLEEKEEEEEEEAGPSISMATN</sequence>
<reference evidence="2 3" key="1">
    <citation type="submission" date="2021-07" db="EMBL/GenBank/DDBJ databases">
        <authorList>
            <person name="Palmer J.M."/>
        </authorList>
    </citation>
    <scope>NUCLEOTIDE SEQUENCE [LARGE SCALE GENOMIC DNA]</scope>
    <source>
        <strain evidence="2 3">AT_MEX2019</strain>
        <tissue evidence="2">Muscle</tissue>
    </source>
</reference>
<name>A0ABU7CGX6_9TELE</name>
<feature type="compositionally biased region" description="Polar residues" evidence="1">
    <location>
        <begin position="12"/>
        <end position="24"/>
    </location>
</feature>
<feature type="region of interest" description="Disordered" evidence="1">
    <location>
        <begin position="12"/>
        <end position="75"/>
    </location>
</feature>
<proteinExistence type="predicted"/>
<protein>
    <submittedName>
        <fullName evidence="2">Uncharacterized protein</fullName>
    </submittedName>
</protein>
<gene>
    <name evidence="2" type="ORF">ATANTOWER_031379</name>
</gene>
<dbReference type="EMBL" id="JAHUTI010089390">
    <property type="protein sequence ID" value="MED6260923.1"/>
    <property type="molecule type" value="Genomic_DNA"/>
</dbReference>
<keyword evidence="3" id="KW-1185">Reference proteome</keyword>
<evidence type="ECO:0000313" key="3">
    <source>
        <dbReference type="Proteomes" id="UP001345963"/>
    </source>
</evidence>
<comment type="caution">
    <text evidence="2">The sequence shown here is derived from an EMBL/GenBank/DDBJ whole genome shotgun (WGS) entry which is preliminary data.</text>
</comment>
<organism evidence="2 3">
    <name type="scientific">Ataeniobius toweri</name>
    <dbReference type="NCBI Taxonomy" id="208326"/>
    <lineage>
        <taxon>Eukaryota</taxon>
        <taxon>Metazoa</taxon>
        <taxon>Chordata</taxon>
        <taxon>Craniata</taxon>
        <taxon>Vertebrata</taxon>
        <taxon>Euteleostomi</taxon>
        <taxon>Actinopterygii</taxon>
        <taxon>Neopterygii</taxon>
        <taxon>Teleostei</taxon>
        <taxon>Neoteleostei</taxon>
        <taxon>Acanthomorphata</taxon>
        <taxon>Ovalentaria</taxon>
        <taxon>Atherinomorphae</taxon>
        <taxon>Cyprinodontiformes</taxon>
        <taxon>Goodeidae</taxon>
        <taxon>Ataeniobius</taxon>
    </lineage>
</organism>
<accession>A0ABU7CGX6</accession>
<feature type="compositionally biased region" description="Acidic residues" evidence="1">
    <location>
        <begin position="57"/>
        <end position="66"/>
    </location>
</feature>
<evidence type="ECO:0000256" key="1">
    <source>
        <dbReference type="SAM" id="MobiDB-lite"/>
    </source>
</evidence>
<evidence type="ECO:0000313" key="2">
    <source>
        <dbReference type="EMBL" id="MED6260923.1"/>
    </source>
</evidence>
<dbReference type="Proteomes" id="UP001345963">
    <property type="component" value="Unassembled WGS sequence"/>
</dbReference>